<dbReference type="InterPro" id="IPR003653">
    <property type="entry name" value="Peptidase_C48_C"/>
</dbReference>
<feature type="region of interest" description="Disordered" evidence="3">
    <location>
        <begin position="1"/>
        <end position="69"/>
    </location>
</feature>
<evidence type="ECO:0000313" key="5">
    <source>
        <dbReference type="EMBL" id="KAG7551522.1"/>
    </source>
</evidence>
<organism evidence="5 6">
    <name type="scientific">Arabidopsis thaliana x Arabidopsis arenosa</name>
    <dbReference type="NCBI Taxonomy" id="1240361"/>
    <lineage>
        <taxon>Eukaryota</taxon>
        <taxon>Viridiplantae</taxon>
        <taxon>Streptophyta</taxon>
        <taxon>Embryophyta</taxon>
        <taxon>Tracheophyta</taxon>
        <taxon>Spermatophyta</taxon>
        <taxon>Magnoliopsida</taxon>
        <taxon>eudicotyledons</taxon>
        <taxon>Gunneridae</taxon>
        <taxon>Pentapetalae</taxon>
        <taxon>rosids</taxon>
        <taxon>malvids</taxon>
        <taxon>Brassicales</taxon>
        <taxon>Brassicaceae</taxon>
        <taxon>Camelineae</taxon>
        <taxon>Arabidopsis</taxon>
    </lineage>
</organism>
<feature type="compositionally biased region" description="Polar residues" evidence="3">
    <location>
        <begin position="165"/>
        <end position="195"/>
    </location>
</feature>
<keyword evidence="6" id="KW-1185">Reference proteome</keyword>
<keyword evidence="1 5" id="KW-0645">Protease</keyword>
<dbReference type="AlphaFoldDB" id="A0A8T1YZL6"/>
<dbReference type="PANTHER" id="PTHR48449:SF1">
    <property type="entry name" value="DUF1985 DOMAIN-CONTAINING PROTEIN"/>
    <property type="match status" value="1"/>
</dbReference>
<sequence length="1124" mass="123169">MVTTRSSSRRNRSWGSVPPAAVRLKKKCPPPLPQICSRNRRRRSPRKRVPLSSLETKPPAFLPPPATTPQIMLRRPTAMDPVAGSRCTGRSVSAEFETSVDSYVSSSEAPSVSGRSLTASTDVAISAQGSHSSEASMNNSISLTLSTEGDSVGSGDERSEADTSADGNVSSGNGPTLHTSSVSSYNDDSAATSGDGTCAGATSVDRVVSDSCEGETSVDRVVSESSSAGPEFPFAISLTNCVFAGSYSLNLHSDTNVAATLLPTRVFATDRYPSDGRVNAYSKLQYLVDILQILDGTPEYEMLMQSQFSFLFSLPVRQCSLSGKLLHNFLSRQLVTGNSHQLWFTFGGQPLRFSLHEFEQLTGLRCGPFPDRKTIEKKQTAPRGCCSYLETLLGPHKNFTIKQIVKLLKADREMLGWQKLRLVLIVIVEGILICGTQPIRPSVPIVEMVRNLDFFFSYPWGRHSFERTLRMIKVGKKVRRQSDITKKLKQRSLVMHGFPVAIQLFLFQSIPQLLQYVPGGEDIQDFLVRGIDVLPKLKTFHTDNILAVENDASLRVTRISSPSTMASVSRLCADFQGDRKVANLESLIERGYAFSKADWVGGDESLPLLCICGKRKTNACTCGPSLSTSCRSPTGVEKPAHSSVSYDEVGALKNKVANLEFATAASIALLQSELTQVRFLLLEKKESNSNNTTSTLGRPQPLVTPAPPYYQAGYTLIPPLHDHPSPLIPPSGVTVHGPLTLASATRKSKRGCRDDDANVAVVSGNVNVFATVGTGGVVSDIQPSFTHACCLPKSASPAEVPTFPLALPINQIHGGVPSSVVKTRTPKWVNSLSTNDGNRIADVVNQLKIDVSAHGNYNPFPVLPPTIVEAFTKTLQHYCKACYDIDGSAVPNHFFSDIYTPCTFVGTTHMDVMLRPFWRRRGLYLSTRKIVVLDSLLTQLLTSAYSPFSKSTTPSAYVWHPLLQSYVEGTVGDRTEDTVWFADVDTVYAPMNWGKTHWVALVISLTAGHIDILDPLLRCTPSHKISTFMDPLVKVLPFFIKSSCDPSYTNLFPQKEFTYSRCKAIPQATRLGDCGPFAIKLIELHSHLYSLQEMGTISKELVDMFRMQYAIDVYEEFIGKVVTR</sequence>
<evidence type="ECO:0000256" key="3">
    <source>
        <dbReference type="SAM" id="MobiDB-lite"/>
    </source>
</evidence>
<proteinExistence type="predicted"/>
<dbReference type="EMBL" id="JAEFBK010000011">
    <property type="protein sequence ID" value="KAG7551522.1"/>
    <property type="molecule type" value="Genomic_DNA"/>
</dbReference>
<protein>
    <submittedName>
        <fullName evidence="5">Ulp1 protease family C-terminal catalytic domain</fullName>
    </submittedName>
</protein>
<dbReference type="Proteomes" id="UP000694240">
    <property type="component" value="Chromosome 11"/>
</dbReference>
<name>A0A8T1YZL6_9BRAS</name>
<evidence type="ECO:0000256" key="1">
    <source>
        <dbReference type="ARBA" id="ARBA00022670"/>
    </source>
</evidence>
<evidence type="ECO:0000259" key="4">
    <source>
        <dbReference type="PROSITE" id="PS50600"/>
    </source>
</evidence>
<evidence type="ECO:0000256" key="2">
    <source>
        <dbReference type="ARBA" id="ARBA00022801"/>
    </source>
</evidence>
<feature type="domain" description="Ubiquitin-like protease family profile" evidence="4">
    <location>
        <begin position="888"/>
        <end position="1085"/>
    </location>
</feature>
<comment type="caution">
    <text evidence="5">The sequence shown here is derived from an EMBL/GenBank/DDBJ whole genome shotgun (WGS) entry which is preliminary data.</text>
</comment>
<dbReference type="Pfam" id="PF09331">
    <property type="entry name" value="DUF1985"/>
    <property type="match status" value="1"/>
</dbReference>
<dbReference type="PROSITE" id="PS50600">
    <property type="entry name" value="ULP_PROTEASE"/>
    <property type="match status" value="1"/>
</dbReference>
<feature type="region of interest" description="Disordered" evidence="3">
    <location>
        <begin position="145"/>
        <end position="196"/>
    </location>
</feature>
<dbReference type="PANTHER" id="PTHR48449">
    <property type="entry name" value="DUF1985 DOMAIN-CONTAINING PROTEIN"/>
    <property type="match status" value="1"/>
</dbReference>
<feature type="compositionally biased region" description="Basic residues" evidence="3">
    <location>
        <begin position="38"/>
        <end position="49"/>
    </location>
</feature>
<accession>A0A8T1YZL6</accession>
<keyword evidence="2" id="KW-0378">Hydrolase</keyword>
<dbReference type="GO" id="GO:0008234">
    <property type="term" value="F:cysteine-type peptidase activity"/>
    <property type="evidence" value="ECO:0007669"/>
    <property type="project" value="InterPro"/>
</dbReference>
<gene>
    <name evidence="5" type="ORF">ISN45_Aa06g021910</name>
</gene>
<evidence type="ECO:0000313" key="6">
    <source>
        <dbReference type="Proteomes" id="UP000694240"/>
    </source>
</evidence>
<reference evidence="5 6" key="1">
    <citation type="submission" date="2020-12" db="EMBL/GenBank/DDBJ databases">
        <title>Concerted genomic and epigenomic changes stabilize Arabidopsis allopolyploids.</title>
        <authorList>
            <person name="Chen Z."/>
        </authorList>
    </citation>
    <scope>NUCLEOTIDE SEQUENCE [LARGE SCALE GENOMIC DNA]</scope>
    <source>
        <strain evidence="5">Allo738</strain>
        <tissue evidence="5">Leaf</tissue>
    </source>
</reference>
<dbReference type="InterPro" id="IPR015410">
    <property type="entry name" value="DUF1985"/>
</dbReference>
<dbReference type="GO" id="GO:0006508">
    <property type="term" value="P:proteolysis"/>
    <property type="evidence" value="ECO:0007669"/>
    <property type="project" value="UniProtKB-KW"/>
</dbReference>
<dbReference type="Pfam" id="PF02902">
    <property type="entry name" value="Peptidase_C48"/>
    <property type="match status" value="1"/>
</dbReference>